<dbReference type="Proteomes" id="UP000266723">
    <property type="component" value="Unassembled WGS sequence"/>
</dbReference>
<sequence length="523" mass="58773">GVVMGRDEKVSIPHMYIKLVMDFDKVRKFHWGLHSYDFLMSSIEKARKKLGRRVSDSFKGPRCGNWKGVAKFSYEDIIELEDSLIKKDNLFSVISVTGNGDVFLDVDYIRKGEMEDERVDLLLERIRNKYDWSSTDWPVLDPEETKMEEPDCHDRGSEADKSVDHTDVVADEETSSVKVAGKGKRKFLDEGSETRKKKVLCKRSAEKYLTFGPKTKSFIESLIRTSVTSVGDVLSMQMANMERVFTERMGKMEIDVSQLRDAISLTGEENYPSKKEAEEAPLNSKAKQAPPKSKGAQAPPKRKGDQPTPFVSFKYIYKKNLQQVDVLDSRRTALDSLVVHITPSPPAFVSGKRLFLTCLHPGRGDSLHRLHRLITGLIPVMVDLRFFPSSELPPLICHGWFVVLSLRAVLFERLLLHFGFAEGGAPACMLSDSGGSSCFPFVTRVHWAPGVGHVVGGAGIFLYSSSLGLRPVSGRDREADWPRVLRAGNSDAVSTATFDRRIAIDEEDALFSRSRWTRVLHIV</sequence>
<evidence type="ECO:0000313" key="3">
    <source>
        <dbReference type="Proteomes" id="UP000266723"/>
    </source>
</evidence>
<evidence type="ECO:0000256" key="1">
    <source>
        <dbReference type="SAM" id="MobiDB-lite"/>
    </source>
</evidence>
<protein>
    <recommendedName>
        <fullName evidence="4">DUF1985 domain-containing protein</fullName>
    </recommendedName>
</protein>
<feature type="region of interest" description="Disordered" evidence="1">
    <location>
        <begin position="142"/>
        <end position="164"/>
    </location>
</feature>
<feature type="region of interest" description="Disordered" evidence="1">
    <location>
        <begin position="265"/>
        <end position="307"/>
    </location>
</feature>
<accession>A0ABQ7EL39</accession>
<gene>
    <name evidence="2" type="ORF">DY000_02025697</name>
</gene>
<feature type="compositionally biased region" description="Basic and acidic residues" evidence="1">
    <location>
        <begin position="143"/>
        <end position="164"/>
    </location>
</feature>
<reference evidence="2 3" key="1">
    <citation type="journal article" date="2020" name="BMC Genomics">
        <title>Intraspecific diversification of the crop wild relative Brassica cretica Lam. using demographic model selection.</title>
        <authorList>
            <person name="Kioukis A."/>
            <person name="Michalopoulou V.A."/>
            <person name="Briers L."/>
            <person name="Pirintsos S."/>
            <person name="Studholme D.J."/>
            <person name="Pavlidis P."/>
            <person name="Sarris P.F."/>
        </authorList>
    </citation>
    <scope>NUCLEOTIDE SEQUENCE [LARGE SCALE GENOMIC DNA]</scope>
    <source>
        <strain evidence="3">cv. PFS-1207/04</strain>
    </source>
</reference>
<feature type="non-terminal residue" evidence="2">
    <location>
        <position position="1"/>
    </location>
</feature>
<keyword evidence="3" id="KW-1185">Reference proteome</keyword>
<name>A0ABQ7EL39_BRACR</name>
<evidence type="ECO:0000313" key="2">
    <source>
        <dbReference type="EMBL" id="KAF3597671.1"/>
    </source>
</evidence>
<proteinExistence type="predicted"/>
<comment type="caution">
    <text evidence="2">The sequence shown here is derived from an EMBL/GenBank/DDBJ whole genome shotgun (WGS) entry which is preliminary data.</text>
</comment>
<evidence type="ECO:0008006" key="4">
    <source>
        <dbReference type="Google" id="ProtNLM"/>
    </source>
</evidence>
<organism evidence="2 3">
    <name type="scientific">Brassica cretica</name>
    <name type="common">Mustard</name>
    <dbReference type="NCBI Taxonomy" id="69181"/>
    <lineage>
        <taxon>Eukaryota</taxon>
        <taxon>Viridiplantae</taxon>
        <taxon>Streptophyta</taxon>
        <taxon>Embryophyta</taxon>
        <taxon>Tracheophyta</taxon>
        <taxon>Spermatophyta</taxon>
        <taxon>Magnoliopsida</taxon>
        <taxon>eudicotyledons</taxon>
        <taxon>Gunneridae</taxon>
        <taxon>Pentapetalae</taxon>
        <taxon>rosids</taxon>
        <taxon>malvids</taxon>
        <taxon>Brassicales</taxon>
        <taxon>Brassicaceae</taxon>
        <taxon>Brassiceae</taxon>
        <taxon>Brassica</taxon>
    </lineage>
</organism>
<dbReference type="EMBL" id="QGKV02000299">
    <property type="protein sequence ID" value="KAF3597671.1"/>
    <property type="molecule type" value="Genomic_DNA"/>
</dbReference>